<dbReference type="Gene3D" id="1.10.1070.11">
    <property type="entry name" value="Phosphatidylinositol 3-/4-kinase, catalytic domain"/>
    <property type="match status" value="1"/>
</dbReference>
<dbReference type="VEuPathDB" id="AmoebaDB:EHI7A_122960"/>
<dbReference type="GO" id="GO:0000045">
    <property type="term" value="P:autophagosome assembly"/>
    <property type="evidence" value="ECO:0007669"/>
    <property type="project" value="TreeGrafter"/>
</dbReference>
<dbReference type="InterPro" id="IPR000403">
    <property type="entry name" value="PI3/4_kinase_cat_dom"/>
</dbReference>
<dbReference type="Pfam" id="PF00454">
    <property type="entry name" value="PI3_PI4_kinase"/>
    <property type="match status" value="1"/>
</dbReference>
<comment type="caution">
    <text evidence="4">The sequence shown here is derived from an EMBL/GenBank/DDBJ whole genome shotgun (WGS) entry which is preliminary data.</text>
</comment>
<sequence>MSEKAVIDNKEEFNILQDIAMETLSQETIERIGEDIEISNKYLDIIMEYIKKLRRGRYKKEMIEGFMRMIRRNKEIVVRVMIKHRGKGKCLCEDEEFQKYYQVEWKEKRCGVIEIIRREKAMEEVVDSEEGVEEMIEWFDKIYNIKEIEGQTLYFDKRLIEEEGLIKKEKEELFKERISIIDWKCEIDPFFTRKKILCLRGIKKYKTSNGPIEIQVTLESKEGIEIKTIIYKKGDDLRKDEGAEISFNIFNVIWKRFLNKNYGITINNKEIIGQAKTYGVIALREGGIIEKIGCTPMKVLCKIHRGLTCCIDGRIYEEYSQNGCLECSKQLNIEKKNIENKIKLIESLVGGFIGGYIIGLRDRHLENMKIDLCESTFFHIDFGYLLNERPKFDANLFAIPSVLRNQLQEIVINQNQITMNCWDIFLLLSSKSFIILRRNNEMILNLLLLVFSFIDGFSIDLITNTIKNSFHILDSEPLATNKLLDDILSVSFQKIIKDNQHEVLSWIRNN</sequence>
<dbReference type="PANTHER" id="PTHR10048">
    <property type="entry name" value="PHOSPHATIDYLINOSITOL KINASE"/>
    <property type="match status" value="1"/>
</dbReference>
<dbReference type="GO" id="GO:0034272">
    <property type="term" value="C:phosphatidylinositol 3-kinase complex, class III, type II"/>
    <property type="evidence" value="ECO:0007669"/>
    <property type="project" value="TreeGrafter"/>
</dbReference>
<dbReference type="InterPro" id="IPR011009">
    <property type="entry name" value="Kinase-like_dom_sf"/>
</dbReference>
<dbReference type="InterPro" id="IPR036940">
    <property type="entry name" value="PI3/4_kinase_cat_sf"/>
</dbReference>
<dbReference type="GO" id="GO:0048015">
    <property type="term" value="P:phosphatidylinositol-mediated signaling"/>
    <property type="evidence" value="ECO:0007669"/>
    <property type="project" value="TreeGrafter"/>
</dbReference>
<dbReference type="GO" id="GO:0034271">
    <property type="term" value="C:phosphatidylinositol 3-kinase complex, class III, type I"/>
    <property type="evidence" value="ECO:0007669"/>
    <property type="project" value="TreeGrafter"/>
</dbReference>
<name>A0A5K1VQS5_ENTHI</name>
<dbReference type="GO" id="GO:0005768">
    <property type="term" value="C:endosome"/>
    <property type="evidence" value="ECO:0007669"/>
    <property type="project" value="TreeGrafter"/>
</dbReference>
<dbReference type="SMART" id="SM00146">
    <property type="entry name" value="PI3Kc"/>
    <property type="match status" value="1"/>
</dbReference>
<evidence type="ECO:0000259" key="3">
    <source>
        <dbReference type="PROSITE" id="PS50290"/>
    </source>
</evidence>
<dbReference type="VEuPathDB" id="AmoebaDB:EHI5A_124950"/>
<organism evidence="4 5">
    <name type="scientific">Entamoeba histolytica</name>
    <dbReference type="NCBI Taxonomy" id="5759"/>
    <lineage>
        <taxon>Eukaryota</taxon>
        <taxon>Amoebozoa</taxon>
        <taxon>Evosea</taxon>
        <taxon>Archamoebae</taxon>
        <taxon>Mastigamoebida</taxon>
        <taxon>Entamoebidae</taxon>
        <taxon>Entamoeba</taxon>
    </lineage>
</organism>
<evidence type="ECO:0000313" key="5">
    <source>
        <dbReference type="Proteomes" id="UP000078387"/>
    </source>
</evidence>
<dbReference type="InterPro" id="IPR015433">
    <property type="entry name" value="PI3/4_kinase"/>
</dbReference>
<evidence type="ECO:0000256" key="1">
    <source>
        <dbReference type="ARBA" id="ARBA00022679"/>
    </source>
</evidence>
<reference evidence="4 5" key="1">
    <citation type="submission" date="2016-05" db="EMBL/GenBank/DDBJ databases">
        <title>First whole genome sequencing of Entamoeba histolytica HM1:IMSS-clone-6.</title>
        <authorList>
            <person name="Mukherjee Avik.K."/>
            <person name="Izumyama S."/>
            <person name="Nakada-Tsukui K."/>
            <person name="Nozaki T."/>
        </authorList>
    </citation>
    <scope>NUCLEOTIDE SEQUENCE [LARGE SCALE GENOMIC DNA]</scope>
    <source>
        <strain evidence="4 5">HM1:IMSS clone 6</strain>
    </source>
</reference>
<dbReference type="SUPFAM" id="SSF56112">
    <property type="entry name" value="Protein kinase-like (PK-like)"/>
    <property type="match status" value="1"/>
</dbReference>
<dbReference type="OMA" id="HEILSWI"/>
<feature type="domain" description="PI3K/PI4K catalytic" evidence="3">
    <location>
        <begin position="198"/>
        <end position="504"/>
    </location>
</feature>
<dbReference type="EMBL" id="BDEQ01000001">
    <property type="protein sequence ID" value="GAT97182.1"/>
    <property type="molecule type" value="Genomic_DNA"/>
</dbReference>
<dbReference type="GO" id="GO:0005777">
    <property type="term" value="C:peroxisome"/>
    <property type="evidence" value="ECO:0007669"/>
    <property type="project" value="TreeGrafter"/>
</dbReference>
<proteinExistence type="predicted"/>
<keyword evidence="1" id="KW-0808">Transferase</keyword>
<dbReference type="Gene3D" id="3.30.1010.10">
    <property type="entry name" value="Phosphatidylinositol 3-kinase Catalytic Subunit, Chain A, domain 4"/>
    <property type="match status" value="1"/>
</dbReference>
<keyword evidence="2" id="KW-0418">Kinase</keyword>
<protein>
    <recommendedName>
        <fullName evidence="3">PI3K/PI4K catalytic domain-containing protein</fullName>
    </recommendedName>
</protein>
<dbReference type="Proteomes" id="UP000078387">
    <property type="component" value="Unassembled WGS sequence"/>
</dbReference>
<dbReference type="AlphaFoldDB" id="A0A5K1VQS5"/>
<dbReference type="VEuPathDB" id="AmoebaDB:EHI_088010"/>
<dbReference type="InterPro" id="IPR018936">
    <property type="entry name" value="PI3/4_kinase_CS"/>
</dbReference>
<dbReference type="PROSITE" id="PS50290">
    <property type="entry name" value="PI3_4_KINASE_3"/>
    <property type="match status" value="1"/>
</dbReference>
<evidence type="ECO:0000313" key="4">
    <source>
        <dbReference type="EMBL" id="GAT97182.1"/>
    </source>
</evidence>
<accession>A0A5K1VQS5</accession>
<dbReference type="PANTHER" id="PTHR10048:SF7">
    <property type="entry name" value="PHOSPHATIDYLINOSITOL 3-KINASE CATALYTIC SUBUNIT TYPE 3"/>
    <property type="match status" value="1"/>
</dbReference>
<gene>
    <name evidence="4" type="ORF">CL6EHI_088010</name>
</gene>
<dbReference type="GO" id="GO:0016303">
    <property type="term" value="F:1-phosphatidylinositol-3-kinase activity"/>
    <property type="evidence" value="ECO:0007669"/>
    <property type="project" value="TreeGrafter"/>
</dbReference>
<dbReference type="VEuPathDB" id="AmoebaDB:EHI8A_131410"/>
<evidence type="ECO:0000256" key="2">
    <source>
        <dbReference type="ARBA" id="ARBA00022777"/>
    </source>
</evidence>
<dbReference type="VEuPathDB" id="AmoebaDB:KM1_262130"/>
<dbReference type="PROSITE" id="PS00916">
    <property type="entry name" value="PI3_4_KINASE_2"/>
    <property type="match status" value="1"/>
</dbReference>
<dbReference type="GO" id="GO:0000407">
    <property type="term" value="C:phagophore assembly site"/>
    <property type="evidence" value="ECO:0007669"/>
    <property type="project" value="TreeGrafter"/>
</dbReference>
<dbReference type="GO" id="GO:0006897">
    <property type="term" value="P:endocytosis"/>
    <property type="evidence" value="ECO:0007669"/>
    <property type="project" value="TreeGrafter"/>
</dbReference>